<evidence type="ECO:0000313" key="2">
    <source>
        <dbReference type="EMBL" id="OON14665.1"/>
    </source>
</evidence>
<dbReference type="SUPFAM" id="SSF48670">
    <property type="entry name" value="Transducin (heterotrimeric G protein), gamma chain"/>
    <property type="match status" value="1"/>
</dbReference>
<protein>
    <submittedName>
        <fullName evidence="2">GGL domain protein</fullName>
    </submittedName>
</protein>
<keyword evidence="3" id="KW-1185">Reference proteome</keyword>
<gene>
    <name evidence="2" type="ORF">X801_09545</name>
</gene>
<dbReference type="GO" id="GO:0007186">
    <property type="term" value="P:G protein-coupled receptor signaling pathway"/>
    <property type="evidence" value="ECO:0007669"/>
    <property type="project" value="InterPro"/>
</dbReference>
<sequence length="97" mass="11010">MDGEAPIIDPRQSEIEQKRMDIACIKRNLEMNRMPLSETIVAISNHCFENAQSDPLLFPPKDNPYKPKRTLSIPLLFLSVKINVNISGHSDSRVPTH</sequence>
<feature type="non-terminal residue" evidence="2">
    <location>
        <position position="97"/>
    </location>
</feature>
<dbReference type="InterPro" id="IPR015898">
    <property type="entry name" value="G-protein_gamma-like_dom"/>
</dbReference>
<evidence type="ECO:0000313" key="3">
    <source>
        <dbReference type="Proteomes" id="UP000243686"/>
    </source>
</evidence>
<feature type="domain" description="G protein gamma" evidence="1">
    <location>
        <begin position="11"/>
        <end position="74"/>
    </location>
</feature>
<dbReference type="PROSITE" id="PS50058">
    <property type="entry name" value="G_PROTEIN_GAMMA"/>
    <property type="match status" value="1"/>
</dbReference>
<name>A0A1S8WJP9_OPIVI</name>
<proteinExistence type="predicted"/>
<dbReference type="SMART" id="SM01224">
    <property type="entry name" value="G_gamma"/>
    <property type="match status" value="1"/>
</dbReference>
<evidence type="ECO:0000259" key="1">
    <source>
        <dbReference type="PROSITE" id="PS50058"/>
    </source>
</evidence>
<accession>A0A1S8WJP9</accession>
<dbReference type="Proteomes" id="UP000243686">
    <property type="component" value="Unassembled WGS sequence"/>
</dbReference>
<organism evidence="2 3">
    <name type="scientific">Opisthorchis viverrini</name>
    <name type="common">Southeast Asian liver fluke</name>
    <dbReference type="NCBI Taxonomy" id="6198"/>
    <lineage>
        <taxon>Eukaryota</taxon>
        <taxon>Metazoa</taxon>
        <taxon>Spiralia</taxon>
        <taxon>Lophotrochozoa</taxon>
        <taxon>Platyhelminthes</taxon>
        <taxon>Trematoda</taxon>
        <taxon>Digenea</taxon>
        <taxon>Opisthorchiida</taxon>
        <taxon>Opisthorchiata</taxon>
        <taxon>Opisthorchiidae</taxon>
        <taxon>Opisthorchis</taxon>
    </lineage>
</organism>
<dbReference type="AlphaFoldDB" id="A0A1S8WJP9"/>
<dbReference type="Gene3D" id="4.10.260.10">
    <property type="entry name" value="Transducin (heterotrimeric G protein), gamma chain"/>
    <property type="match status" value="1"/>
</dbReference>
<reference evidence="2 3" key="1">
    <citation type="submission" date="2015-03" db="EMBL/GenBank/DDBJ databases">
        <title>Draft genome of the nematode, Opisthorchis viverrini.</title>
        <authorList>
            <person name="Mitreva M."/>
        </authorList>
    </citation>
    <scope>NUCLEOTIDE SEQUENCE [LARGE SCALE GENOMIC DNA]</scope>
    <source>
        <strain evidence="2">Khon Kaen</strain>
    </source>
</reference>
<dbReference type="Pfam" id="PF00631">
    <property type="entry name" value="G-gamma"/>
    <property type="match status" value="1"/>
</dbReference>
<dbReference type="InterPro" id="IPR036284">
    <property type="entry name" value="GGL_sf"/>
</dbReference>
<dbReference type="EMBL" id="KV906489">
    <property type="protein sequence ID" value="OON14665.1"/>
    <property type="molecule type" value="Genomic_DNA"/>
</dbReference>